<proteinExistence type="predicted"/>
<dbReference type="GO" id="GO:0008195">
    <property type="term" value="F:phosphatidate phosphatase activity"/>
    <property type="evidence" value="ECO:0007669"/>
    <property type="project" value="InterPro"/>
</dbReference>
<dbReference type="EMBL" id="MU254441">
    <property type="protein sequence ID" value="KAG9240460.1"/>
    <property type="molecule type" value="Genomic_DNA"/>
</dbReference>
<evidence type="ECO:0000259" key="2">
    <source>
        <dbReference type="Pfam" id="PF09949"/>
    </source>
</evidence>
<keyword evidence="1" id="KW-0472">Membrane</keyword>
<sequence length="475" mass="53787">MTHGSAHSYHCNSLFVLRVGASPFILSYCLPNFTIVLLYPRYLRIKHFMISMMTSIYRKAEGLVDSAQGAIQTYRETVMEKKTRTHCKFHEVEASLPNIKNIPATDDRRPSLSEDLLSNLGKWNPLPHAISKNDTVWLLDNTAYRNPKTSKWEAEFVAAVFDQNTGLEVATVVADLAEKLRLGKGDAQEETIRQRLMLFMQKVLPGRKVEITVARKEHLTLGPGGRQAISSDIKPLPSNFNSGDVVPSVANVPEGANGVLHMNTFFAEPEGWGVISDIDDTIKMTQTSDPIGIIRSTFVSEATPIAGMPELYVFIQRLISKHSPWFYLSASPYNLYPFLSDFRKKYYPQGTMILRDASWMNLAGLLSNLTLGTQEYKVDRITKIHSWLPRRKMICIGDSTQSDPEAYGEVYRKNKGWVRLILIRKVTDIAAIGIEEKNQPERFEKALKGVPKEKWHVFENPKECYPIISAAFNEE</sequence>
<dbReference type="OrthoDB" id="414243at2759"/>
<dbReference type="AlphaFoldDB" id="A0A9P7YVD5"/>
<dbReference type="InterPro" id="IPR019236">
    <property type="entry name" value="APP1_cat"/>
</dbReference>
<protein>
    <recommendedName>
        <fullName evidence="2">Phosphatidate phosphatase APP1 catalytic domain-containing protein</fullName>
    </recommendedName>
</protein>
<organism evidence="3 4">
    <name type="scientific">Calycina marina</name>
    <dbReference type="NCBI Taxonomy" id="1763456"/>
    <lineage>
        <taxon>Eukaryota</taxon>
        <taxon>Fungi</taxon>
        <taxon>Dikarya</taxon>
        <taxon>Ascomycota</taxon>
        <taxon>Pezizomycotina</taxon>
        <taxon>Leotiomycetes</taxon>
        <taxon>Helotiales</taxon>
        <taxon>Pezizellaceae</taxon>
        <taxon>Calycina</taxon>
    </lineage>
</organism>
<comment type="caution">
    <text evidence="3">The sequence shown here is derived from an EMBL/GenBank/DDBJ whole genome shotgun (WGS) entry which is preliminary data.</text>
</comment>
<reference evidence="3" key="1">
    <citation type="journal article" date="2021" name="IMA Fungus">
        <title>Genomic characterization of three marine fungi, including Emericellopsis atlantica sp. nov. with signatures of a generalist lifestyle and marine biomass degradation.</title>
        <authorList>
            <person name="Hagestad O.C."/>
            <person name="Hou L."/>
            <person name="Andersen J.H."/>
            <person name="Hansen E.H."/>
            <person name="Altermark B."/>
            <person name="Li C."/>
            <person name="Kuhnert E."/>
            <person name="Cox R.J."/>
            <person name="Crous P.W."/>
            <person name="Spatafora J.W."/>
            <person name="Lail K."/>
            <person name="Amirebrahimi M."/>
            <person name="Lipzen A."/>
            <person name="Pangilinan J."/>
            <person name="Andreopoulos W."/>
            <person name="Hayes R.D."/>
            <person name="Ng V."/>
            <person name="Grigoriev I.V."/>
            <person name="Jackson S.A."/>
            <person name="Sutton T.D.S."/>
            <person name="Dobson A.D.W."/>
            <person name="Rama T."/>
        </authorList>
    </citation>
    <scope>NUCLEOTIDE SEQUENCE</scope>
    <source>
        <strain evidence="3">TRa3180A</strain>
    </source>
</reference>
<accession>A0A9P7YVD5</accession>
<keyword evidence="4" id="KW-1185">Reference proteome</keyword>
<gene>
    <name evidence="3" type="ORF">BJ878DRAFT_526040</name>
</gene>
<keyword evidence="1" id="KW-1133">Transmembrane helix</keyword>
<evidence type="ECO:0000313" key="4">
    <source>
        <dbReference type="Proteomes" id="UP000887226"/>
    </source>
</evidence>
<evidence type="ECO:0000313" key="3">
    <source>
        <dbReference type="EMBL" id="KAG9240460.1"/>
    </source>
</evidence>
<dbReference type="InterPro" id="IPR052935">
    <property type="entry name" value="Mg2+_PAP"/>
</dbReference>
<dbReference type="Pfam" id="PF09949">
    <property type="entry name" value="APP1_cat"/>
    <property type="match status" value="1"/>
</dbReference>
<dbReference type="PANTHER" id="PTHR28208">
    <property type="entry name" value="PHOSPHATIDATE PHOSPHATASE APP1"/>
    <property type="match status" value="1"/>
</dbReference>
<dbReference type="Proteomes" id="UP000887226">
    <property type="component" value="Unassembled WGS sequence"/>
</dbReference>
<dbReference type="PANTHER" id="PTHR28208:SF1">
    <property type="entry name" value="FILAMENT ORGANIZATION PROTEIN APP1-LIKE, PUTATIVE (AFU_ORTHOLOGUE AFUA_1G06650)-RELATED"/>
    <property type="match status" value="1"/>
</dbReference>
<dbReference type="GO" id="GO:0030479">
    <property type="term" value="C:actin cortical patch"/>
    <property type="evidence" value="ECO:0007669"/>
    <property type="project" value="TreeGrafter"/>
</dbReference>
<feature type="domain" description="Phosphatidate phosphatase APP1 catalytic" evidence="2">
    <location>
        <begin position="272"/>
        <end position="425"/>
    </location>
</feature>
<evidence type="ECO:0000256" key="1">
    <source>
        <dbReference type="SAM" id="Phobius"/>
    </source>
</evidence>
<keyword evidence="1" id="KW-0812">Transmembrane</keyword>
<feature type="transmembrane region" description="Helical" evidence="1">
    <location>
        <begin position="24"/>
        <end position="43"/>
    </location>
</feature>
<name>A0A9P7YVD5_9HELO</name>